<organism evidence="1">
    <name type="scientific">Ixodes ricinus</name>
    <name type="common">Common tick</name>
    <name type="synonym">Acarus ricinus</name>
    <dbReference type="NCBI Taxonomy" id="34613"/>
    <lineage>
        <taxon>Eukaryota</taxon>
        <taxon>Metazoa</taxon>
        <taxon>Ecdysozoa</taxon>
        <taxon>Arthropoda</taxon>
        <taxon>Chelicerata</taxon>
        <taxon>Arachnida</taxon>
        <taxon>Acari</taxon>
        <taxon>Parasitiformes</taxon>
        <taxon>Ixodida</taxon>
        <taxon>Ixodoidea</taxon>
        <taxon>Ixodidae</taxon>
        <taxon>Ixodinae</taxon>
        <taxon>Ixodes</taxon>
    </lineage>
</organism>
<proteinExistence type="predicted"/>
<dbReference type="AlphaFoldDB" id="A0A6B0U6Y2"/>
<protein>
    <submittedName>
        <fullName evidence="1">Uncharacterized protein</fullName>
    </submittedName>
</protein>
<evidence type="ECO:0000313" key="1">
    <source>
        <dbReference type="EMBL" id="MXU84534.1"/>
    </source>
</evidence>
<name>A0A6B0U6Y2_IXORI</name>
<reference evidence="1" key="1">
    <citation type="submission" date="2019-12" db="EMBL/GenBank/DDBJ databases">
        <title>An insight into the sialome of adult female Ixodes ricinus ticks feeding for 6 days.</title>
        <authorList>
            <person name="Perner J."/>
            <person name="Ribeiro J.M.C."/>
        </authorList>
    </citation>
    <scope>NUCLEOTIDE SEQUENCE</scope>
    <source>
        <strain evidence="1">Semi-engorged</strain>
        <tissue evidence="1">Salivary glands</tissue>
    </source>
</reference>
<accession>A0A6B0U6Y2</accession>
<dbReference type="EMBL" id="GIFC01002451">
    <property type="protein sequence ID" value="MXU84534.1"/>
    <property type="molecule type" value="Transcribed_RNA"/>
</dbReference>
<sequence length="81" mass="9697">MNCIQILHQFSHGDCHQENSFLPLQGQKAIFVQTSEWKMIHDGHRCNFPGESLEHPRIWLTHFWLSGRKYQQLAFHCTRTY</sequence>